<dbReference type="KEGG" id="wvi:Weevi_1307"/>
<protein>
    <submittedName>
        <fullName evidence="1">Uncharacterized protein</fullName>
    </submittedName>
</protein>
<accession>F0NXM1</accession>
<dbReference type="Proteomes" id="UP000008641">
    <property type="component" value="Chromosome"/>
</dbReference>
<dbReference type="HOGENOM" id="CLU_3359195_0_0_10"/>
<reference evidence="2" key="2">
    <citation type="journal article" date="2011" name="Stand. Genomic Sci.">
        <title>Complete genome sequence of Weeksella virosa type strain (9751T).</title>
        <authorList>
            <person name="Lang E."/>
            <person name="Teshima H."/>
            <person name="Lucas S."/>
            <person name="Lapidus A."/>
            <person name="Hammon N."/>
            <person name="Deshpande S."/>
            <person name="Nolan M."/>
            <person name="Cheng J."/>
            <person name="Pitluck S."/>
            <person name="Liolios K."/>
            <person name="Pagani I."/>
            <person name="Mikhailova N."/>
            <person name="Ivanova N."/>
            <person name="Mavromatis K."/>
            <person name="Pati A."/>
            <person name="Tapia R."/>
            <person name="Han C."/>
            <person name="Goodwin L."/>
            <person name="Chen A."/>
            <person name="Palaniappan K."/>
            <person name="Land M."/>
            <person name="Hauser L."/>
            <person name="Chang Y."/>
            <person name="Jeffries C."/>
            <person name="Brambilla E."/>
            <person name="Kopitz M."/>
            <person name="Rohde M."/>
            <person name="Goker M."/>
            <person name="Tindall B."/>
            <person name="Detter J."/>
            <person name="Woyke T."/>
            <person name="Bristow J."/>
            <person name="Eisen J."/>
            <person name="Markowitz V."/>
            <person name="Hugenholtz P."/>
            <person name="Klenk H."/>
            <person name="Kyrpides N."/>
        </authorList>
    </citation>
    <scope>NUCLEOTIDE SEQUENCE [LARGE SCALE GENOMIC DNA]</scope>
    <source>
        <strain evidence="2">ATCC 43766 / DSM 16922 / JCM 21250 / NBRC 16016 / NCTC 11634 / CL345/78</strain>
    </source>
</reference>
<reference evidence="1 2" key="1">
    <citation type="journal article" date="2011" name="Stand. Genomic Sci.">
        <title>Complete genome sequence of Weeksella virosa type strain (9751).</title>
        <authorList>
            <person name="Lang E."/>
            <person name="Teshima H."/>
            <person name="Lucas S."/>
            <person name="Lapidus A."/>
            <person name="Hammon N."/>
            <person name="Deshpande S."/>
            <person name="Nolan M."/>
            <person name="Cheng J.F."/>
            <person name="Pitluck S."/>
            <person name="Liolios K."/>
            <person name="Pagani I."/>
            <person name="Mikhailova N."/>
            <person name="Ivanova N."/>
            <person name="Mavromatis K."/>
            <person name="Pati A."/>
            <person name="Tapia R."/>
            <person name="Han C."/>
            <person name="Goodwin L."/>
            <person name="Chen A."/>
            <person name="Palaniappan K."/>
            <person name="Land M."/>
            <person name="Hauser L."/>
            <person name="Chang Y.J."/>
            <person name="Jeffries C.D."/>
            <person name="Brambilla E.M."/>
            <person name="Kopitz M."/>
            <person name="Rohde M."/>
            <person name="Goker M."/>
            <person name="Tindall B.J."/>
            <person name="Detter J.C."/>
            <person name="Woyke T."/>
            <person name="Bristow J."/>
            <person name="Eisen J.A."/>
            <person name="Markowitz V."/>
            <person name="Hugenholtz P."/>
            <person name="Klenk H.P."/>
            <person name="Kyrpides N.C."/>
        </authorList>
    </citation>
    <scope>NUCLEOTIDE SEQUENCE [LARGE SCALE GENOMIC DNA]</scope>
    <source>
        <strain evidence="2">ATCC 43766 / DSM 16922 / JCM 21250 / NBRC 16016 / NCTC 11634 / CL345/78</strain>
    </source>
</reference>
<evidence type="ECO:0000313" key="1">
    <source>
        <dbReference type="EMBL" id="ADX68011.1"/>
    </source>
</evidence>
<dbReference type="EMBL" id="CP002455">
    <property type="protein sequence ID" value="ADX68011.1"/>
    <property type="molecule type" value="Genomic_DNA"/>
</dbReference>
<organism evidence="1 2">
    <name type="scientific">Weeksella virosa (strain ATCC 43766 / DSM 16922 / JCM 21250 / CCUG 30538 / CDC 9751 / IAM 14551 / NBRC 16016 / NCTC 11634 / CL345/78)</name>
    <dbReference type="NCBI Taxonomy" id="865938"/>
    <lineage>
        <taxon>Bacteria</taxon>
        <taxon>Pseudomonadati</taxon>
        <taxon>Bacteroidota</taxon>
        <taxon>Flavobacteriia</taxon>
        <taxon>Flavobacteriales</taxon>
        <taxon>Weeksellaceae</taxon>
        <taxon>Weeksella</taxon>
    </lineage>
</organism>
<dbReference type="AlphaFoldDB" id="F0NXM1"/>
<sequence length="36" mass="4505">MKKRQFGINFILEFPLQYNKQQNTKTFYLWILINLL</sequence>
<evidence type="ECO:0000313" key="2">
    <source>
        <dbReference type="Proteomes" id="UP000008641"/>
    </source>
</evidence>
<name>F0NXM1_WEEVC</name>
<proteinExistence type="predicted"/>
<keyword evidence="2" id="KW-1185">Reference proteome</keyword>
<gene>
    <name evidence="1" type="ordered locus">Weevi_1307</name>
</gene>
<dbReference type="STRING" id="865938.Weevi_1307"/>